<feature type="compositionally biased region" description="Acidic residues" evidence="7">
    <location>
        <begin position="136"/>
        <end position="147"/>
    </location>
</feature>
<keyword evidence="3 6" id="KW-0812">Transmembrane</keyword>
<keyword evidence="9" id="KW-1185">Reference proteome</keyword>
<feature type="transmembrane region" description="Helical" evidence="6">
    <location>
        <begin position="532"/>
        <end position="557"/>
    </location>
</feature>
<dbReference type="InterPro" id="IPR002528">
    <property type="entry name" value="MATE_fam"/>
</dbReference>
<dbReference type="GeneID" id="8248941"/>
<dbReference type="PANTHER" id="PTHR42893:SF44">
    <property type="entry name" value="PROTEIN DETOXIFICATION"/>
    <property type="match status" value="1"/>
</dbReference>
<feature type="transmembrane region" description="Helical" evidence="6">
    <location>
        <begin position="335"/>
        <end position="359"/>
    </location>
</feature>
<evidence type="ECO:0000313" key="8">
    <source>
        <dbReference type="EMBL" id="ACO67479.1"/>
    </source>
</evidence>
<comment type="subcellular location">
    <subcellularLocation>
        <location evidence="1">Membrane</location>
        <topology evidence="1">Multi-pass membrane protein</topology>
    </subcellularLocation>
</comment>
<gene>
    <name evidence="8" type="ORF">MICPUN_64169</name>
</gene>
<accession>C1EHB8</accession>
<name>C1EHB8_MICCC</name>
<dbReference type="AlphaFoldDB" id="C1EHB8"/>
<dbReference type="EMBL" id="CP001332">
    <property type="protein sequence ID" value="ACO67479.1"/>
    <property type="molecule type" value="Genomic_DNA"/>
</dbReference>
<dbReference type="InParanoid" id="C1EHB8"/>
<feature type="transmembrane region" description="Helical" evidence="6">
    <location>
        <begin position="409"/>
        <end position="428"/>
    </location>
</feature>
<feature type="transmembrane region" description="Helical" evidence="6">
    <location>
        <begin position="635"/>
        <end position="660"/>
    </location>
</feature>
<evidence type="ECO:0000256" key="5">
    <source>
        <dbReference type="ARBA" id="ARBA00023136"/>
    </source>
</evidence>
<feature type="region of interest" description="Disordered" evidence="7">
    <location>
        <begin position="188"/>
        <end position="231"/>
    </location>
</feature>
<evidence type="ECO:0000256" key="1">
    <source>
        <dbReference type="ARBA" id="ARBA00004141"/>
    </source>
</evidence>
<keyword evidence="5 6" id="KW-0472">Membrane</keyword>
<sequence length="753" mass="77559">MPPSILSGAAARVRATAPTNSVRRRHVSKSGFGKRHDAPTRRAAWVRAWPAFPARNVPGGVNAGWRRGDATRARVIDPHPGRGALTAEGEGDDNDERRDRDDEDDALPRRETETLSAADVQRALASATVTHAAGTADDDADDEDGEDDAWFEHLPYILEFSSPIDAVAILDSIDEDIQLAAAAEETAALAEETDADRSTSASDPASSASSQASSQSSSVPSGMNPSSSKKASGEGDEFIGYGALFASIANLGLPALVNSCIEPVISSAETACAGKIGVLYLAALAPSSSLFAFAAEMCFAVSIVVTNTIAKVAAGESRGLNGGSEEEEAAKQRNTITAAVAASFVSGAVLACALAALAGPLLSLMHVPPEVAPIVRTYVAVRALGLPFFAASNAAEGVFIGQRDGVTPMVAWTATGAITLGVIVAAAHPSALGLGLPGSAAAISFGQALTAAWFFRGLAANGWLAWPEGDGEGGVGEVGTSDAGGSSLGAAAGAPTSQVGRRLAAAALACRALWSRSVDVLVESRMLNEIGWMFLGAFSRMGTYAAITASASALGVLPGATHKVALETFWILSFLTEPVFTACNALIPRELHAGRWGSARKLRAALIALSVLLGTLLSCAAFLMTQTAVYSDDPAVTAALSALTAPLAVALGLSAVAYGVEGTIIGCGEVGYLGRTHARDFLLVLLLLKAHSTFPSVAGSGLAGIWWVLAFFQGLRICQHWCHLAMTRPFWEKQADPTTEEAAEADGKALLIA</sequence>
<feature type="transmembrane region" description="Helical" evidence="6">
    <location>
        <begin position="681"/>
        <end position="709"/>
    </location>
</feature>
<evidence type="ECO:0000256" key="7">
    <source>
        <dbReference type="SAM" id="MobiDB-lite"/>
    </source>
</evidence>
<feature type="transmembrane region" description="Helical" evidence="6">
    <location>
        <begin position="379"/>
        <end position="400"/>
    </location>
</feature>
<evidence type="ECO:0000256" key="4">
    <source>
        <dbReference type="ARBA" id="ARBA00022989"/>
    </source>
</evidence>
<feature type="region of interest" description="Disordered" evidence="7">
    <location>
        <begin position="1"/>
        <end position="40"/>
    </location>
</feature>
<dbReference type="GO" id="GO:0016020">
    <property type="term" value="C:membrane"/>
    <property type="evidence" value="ECO:0007669"/>
    <property type="project" value="UniProtKB-SubCell"/>
</dbReference>
<evidence type="ECO:0000256" key="3">
    <source>
        <dbReference type="ARBA" id="ARBA00022692"/>
    </source>
</evidence>
<evidence type="ECO:0000256" key="2">
    <source>
        <dbReference type="ARBA" id="ARBA00010199"/>
    </source>
</evidence>
<feature type="transmembrane region" description="Helical" evidence="6">
    <location>
        <begin position="569"/>
        <end position="587"/>
    </location>
</feature>
<proteinExistence type="inferred from homology"/>
<evidence type="ECO:0000256" key="6">
    <source>
        <dbReference type="RuleBase" id="RU004914"/>
    </source>
</evidence>
<dbReference type="PANTHER" id="PTHR42893">
    <property type="entry name" value="PROTEIN DETOXIFICATION 44, CHLOROPLASTIC-RELATED"/>
    <property type="match status" value="1"/>
</dbReference>
<dbReference type="Pfam" id="PF01554">
    <property type="entry name" value="MatE"/>
    <property type="match status" value="1"/>
</dbReference>
<protein>
    <recommendedName>
        <fullName evidence="6">Protein DETOXIFICATION</fullName>
    </recommendedName>
    <alternativeName>
        <fullName evidence="6">Multidrug and toxic compound extrusion protein</fullName>
    </alternativeName>
</protein>
<feature type="transmembrane region" description="Helical" evidence="6">
    <location>
        <begin position="290"/>
        <end position="314"/>
    </location>
</feature>
<feature type="region of interest" description="Disordered" evidence="7">
    <location>
        <begin position="128"/>
        <end position="147"/>
    </location>
</feature>
<dbReference type="KEGG" id="mis:MICPUN_64169"/>
<dbReference type="OrthoDB" id="498763at2759"/>
<dbReference type="RefSeq" id="XP_002506221.1">
    <property type="nucleotide sequence ID" value="XM_002506175.1"/>
</dbReference>
<comment type="similarity">
    <text evidence="2 6">Belongs to the multi antimicrobial extrusion (MATE) (TC 2.A.66.1) family.</text>
</comment>
<feature type="region of interest" description="Disordered" evidence="7">
    <location>
        <begin position="72"/>
        <end position="114"/>
    </location>
</feature>
<feature type="compositionally biased region" description="Low complexity" evidence="7">
    <location>
        <begin position="198"/>
        <end position="228"/>
    </location>
</feature>
<feature type="compositionally biased region" description="Basic and acidic residues" evidence="7">
    <location>
        <begin position="95"/>
        <end position="113"/>
    </location>
</feature>
<keyword evidence="4 6" id="KW-1133">Transmembrane helix</keyword>
<dbReference type="eggNOG" id="KOG1347">
    <property type="taxonomic scope" value="Eukaryota"/>
</dbReference>
<organism evidence="8 9">
    <name type="scientific">Micromonas commoda (strain RCC299 / NOUM17 / CCMP2709)</name>
    <name type="common">Picoplanktonic green alga</name>
    <dbReference type="NCBI Taxonomy" id="296587"/>
    <lineage>
        <taxon>Eukaryota</taxon>
        <taxon>Viridiplantae</taxon>
        <taxon>Chlorophyta</taxon>
        <taxon>Mamiellophyceae</taxon>
        <taxon>Mamiellales</taxon>
        <taxon>Mamiellaceae</taxon>
        <taxon>Micromonas</taxon>
    </lineage>
</organism>
<dbReference type="OMA" id="NSCIEPV"/>
<dbReference type="GO" id="GO:0015297">
    <property type="term" value="F:antiporter activity"/>
    <property type="evidence" value="ECO:0007669"/>
    <property type="project" value="InterPro"/>
</dbReference>
<dbReference type="GO" id="GO:0042910">
    <property type="term" value="F:xenobiotic transmembrane transporter activity"/>
    <property type="evidence" value="ECO:0007669"/>
    <property type="project" value="InterPro"/>
</dbReference>
<feature type="transmembrane region" description="Helical" evidence="6">
    <location>
        <begin position="607"/>
        <end position="629"/>
    </location>
</feature>
<dbReference type="Proteomes" id="UP000002009">
    <property type="component" value="Chromosome 14"/>
</dbReference>
<evidence type="ECO:0000313" key="9">
    <source>
        <dbReference type="Proteomes" id="UP000002009"/>
    </source>
</evidence>
<dbReference type="InterPro" id="IPR044644">
    <property type="entry name" value="DinF-like"/>
</dbReference>
<feature type="transmembrane region" description="Helical" evidence="6">
    <location>
        <begin position="434"/>
        <end position="455"/>
    </location>
</feature>
<reference evidence="8 9" key="1">
    <citation type="journal article" date="2009" name="Science">
        <title>Green evolution and dynamic adaptations revealed by genomes of the marine picoeukaryotes Micromonas.</title>
        <authorList>
            <person name="Worden A.Z."/>
            <person name="Lee J.H."/>
            <person name="Mock T."/>
            <person name="Rouze P."/>
            <person name="Simmons M.P."/>
            <person name="Aerts A.L."/>
            <person name="Allen A.E."/>
            <person name="Cuvelier M.L."/>
            <person name="Derelle E."/>
            <person name="Everett M.V."/>
            <person name="Foulon E."/>
            <person name="Grimwood J."/>
            <person name="Gundlach H."/>
            <person name="Henrissat B."/>
            <person name="Napoli C."/>
            <person name="McDonald S.M."/>
            <person name="Parker M.S."/>
            <person name="Rombauts S."/>
            <person name="Salamov A."/>
            <person name="Von Dassow P."/>
            <person name="Badger J.H."/>
            <person name="Coutinho P.M."/>
            <person name="Demir E."/>
            <person name="Dubchak I."/>
            <person name="Gentemann C."/>
            <person name="Eikrem W."/>
            <person name="Gready J.E."/>
            <person name="John U."/>
            <person name="Lanier W."/>
            <person name="Lindquist E.A."/>
            <person name="Lucas S."/>
            <person name="Mayer K.F."/>
            <person name="Moreau H."/>
            <person name="Not F."/>
            <person name="Otillar R."/>
            <person name="Panaud O."/>
            <person name="Pangilinan J."/>
            <person name="Paulsen I."/>
            <person name="Piegu B."/>
            <person name="Poliakov A."/>
            <person name="Robbens S."/>
            <person name="Schmutz J."/>
            <person name="Toulza E."/>
            <person name="Wyss T."/>
            <person name="Zelensky A."/>
            <person name="Zhou K."/>
            <person name="Armbrust E.V."/>
            <person name="Bhattacharya D."/>
            <person name="Goodenough U.W."/>
            <person name="Van de Peer Y."/>
            <person name="Grigoriev I.V."/>
        </authorList>
    </citation>
    <scope>NUCLEOTIDE SEQUENCE [LARGE SCALE GENOMIC DNA]</scope>
    <source>
        <strain evidence="9">RCC299 / NOUM17</strain>
    </source>
</reference>